<feature type="compositionally biased region" description="Low complexity" evidence="2">
    <location>
        <begin position="406"/>
        <end position="420"/>
    </location>
</feature>
<gene>
    <name evidence="3" type="ORF">BDZ94DRAFT_1247023</name>
</gene>
<proteinExistence type="predicted"/>
<evidence type="ECO:0000256" key="2">
    <source>
        <dbReference type="SAM" id="MobiDB-lite"/>
    </source>
</evidence>
<feature type="compositionally biased region" description="Polar residues" evidence="2">
    <location>
        <begin position="576"/>
        <end position="589"/>
    </location>
</feature>
<feature type="compositionally biased region" description="Pro residues" evidence="2">
    <location>
        <begin position="354"/>
        <end position="366"/>
    </location>
</feature>
<protein>
    <submittedName>
        <fullName evidence="3">Uncharacterized protein</fullName>
    </submittedName>
</protein>
<accession>A0A9P6CJ42</accession>
<feature type="compositionally biased region" description="Basic and acidic residues" evidence="2">
    <location>
        <begin position="661"/>
        <end position="670"/>
    </location>
</feature>
<evidence type="ECO:0000313" key="4">
    <source>
        <dbReference type="Proteomes" id="UP000807353"/>
    </source>
</evidence>
<dbReference type="AlphaFoldDB" id="A0A9P6CJ42"/>
<sequence>MTANVGSASVQLAERFDVHKSCKSLETLLNILNDYCEAAGAVVLLQKKLAKALRETAGLKVTGEIAANAMSASATIFEASSDIDSKYAKIVDKEYDGVSAEVKKWFKKLAKEEKLHDDKMANANARIKQAGQVYEKKFKKNARDATEEHARYINLISSLGPEISQEKYNHALNVTQRHSSTIYSTAACLSRIADAGWLRACEGVRRFSPTIGQLGEWRALCEGGWVGPVPQDLPNPDEVQQLQPNHEARIEIRHEINNEAPITLRNVEPQETFQVIEHVRPPRAHPSPAETEKPQDYPSPNRDLPHLLHANRLSQETPSPNQEQSLSMGPSSFEPPRLFVDANTGSVRSLSAFPSPPTHYPIPPPRQQQSSQSQSSQGSSSQVNLPTIARLTESPLPNDTDDGMEISGSIQPQQDSQSPSIPAPHLPKRSQQEKYLVTDIPDVVHNQLGQNTTQSIPTQPQSPLFSVPISNQYQIEAPPKRYNAPDSQLQHNRGHRIDNESEFDVMKGRVAGTMKPQDVERSDTGGSSGSIVAAMRTRYSSAPGPSPPVSKDVPRLPLSVNDLATRYQPIDESLSRIKTSSTASHQLPRTSEDYRSQPPSTYTAPPLLDNEAARRRRQQLNDFSELELNAKKLELQERERDIQMRARELERDPVRLTNFRGGEEHTDINSRDTTNSLPQLQIRPRERRTSFRQRQPQSQPDPSPTSSPLSNNASRPQSQYSYSTNHLVPPSPNSTHPSHPYDSKSSSHSQSQYSASSQSSTQNKDDLPHAPYCGCESCSVSKYKVTQVSPQPHDLRPPAQPIMLRSVEKSKPGWIRRLSMPVGNAFNLESSKHSKGIGSIASTTGNHGRGRIFSLDGRKNTSTTTLRTGIQEDGRRSYDAAAIGNRSMTNLAGVGKR</sequence>
<feature type="compositionally biased region" description="Low complexity" evidence="2">
    <location>
        <begin position="733"/>
        <end position="762"/>
    </location>
</feature>
<keyword evidence="4" id="KW-1185">Reference proteome</keyword>
<organism evidence="3 4">
    <name type="scientific">Collybia nuda</name>
    <dbReference type="NCBI Taxonomy" id="64659"/>
    <lineage>
        <taxon>Eukaryota</taxon>
        <taxon>Fungi</taxon>
        <taxon>Dikarya</taxon>
        <taxon>Basidiomycota</taxon>
        <taxon>Agaricomycotina</taxon>
        <taxon>Agaricomycetes</taxon>
        <taxon>Agaricomycetidae</taxon>
        <taxon>Agaricales</taxon>
        <taxon>Tricholomatineae</taxon>
        <taxon>Clitocybaceae</taxon>
        <taxon>Collybia</taxon>
    </lineage>
</organism>
<dbReference type="Proteomes" id="UP000807353">
    <property type="component" value="Unassembled WGS sequence"/>
</dbReference>
<feature type="region of interest" description="Disordered" evidence="2">
    <location>
        <begin position="279"/>
        <end position="431"/>
    </location>
</feature>
<dbReference type="OrthoDB" id="2450055at2759"/>
<evidence type="ECO:0000256" key="1">
    <source>
        <dbReference type="SAM" id="Coils"/>
    </source>
</evidence>
<name>A0A9P6CJ42_9AGAR</name>
<feature type="compositionally biased region" description="Low complexity" evidence="2">
    <location>
        <begin position="367"/>
        <end position="382"/>
    </location>
</feature>
<feature type="coiled-coil region" evidence="1">
    <location>
        <begin position="616"/>
        <end position="652"/>
    </location>
</feature>
<feature type="compositionally biased region" description="Polar residues" evidence="2">
    <location>
        <begin position="312"/>
        <end position="330"/>
    </location>
</feature>
<comment type="caution">
    <text evidence="3">The sequence shown here is derived from an EMBL/GenBank/DDBJ whole genome shotgun (WGS) entry which is preliminary data.</text>
</comment>
<reference evidence="3" key="1">
    <citation type="submission" date="2020-11" db="EMBL/GenBank/DDBJ databases">
        <authorList>
            <consortium name="DOE Joint Genome Institute"/>
            <person name="Ahrendt S."/>
            <person name="Riley R."/>
            <person name="Andreopoulos W."/>
            <person name="Labutti K."/>
            <person name="Pangilinan J."/>
            <person name="Ruiz-Duenas F.J."/>
            <person name="Barrasa J.M."/>
            <person name="Sanchez-Garcia M."/>
            <person name="Camarero S."/>
            <person name="Miyauchi S."/>
            <person name="Serrano A."/>
            <person name="Linde D."/>
            <person name="Babiker R."/>
            <person name="Drula E."/>
            <person name="Ayuso-Fernandez I."/>
            <person name="Pacheco R."/>
            <person name="Padilla G."/>
            <person name="Ferreira P."/>
            <person name="Barriuso J."/>
            <person name="Kellner H."/>
            <person name="Castanera R."/>
            <person name="Alfaro M."/>
            <person name="Ramirez L."/>
            <person name="Pisabarro A.G."/>
            <person name="Kuo A."/>
            <person name="Tritt A."/>
            <person name="Lipzen A."/>
            <person name="He G."/>
            <person name="Yan M."/>
            <person name="Ng V."/>
            <person name="Cullen D."/>
            <person name="Martin F."/>
            <person name="Rosso M.-N."/>
            <person name="Henrissat B."/>
            <person name="Hibbett D."/>
            <person name="Martinez A.T."/>
            <person name="Grigoriev I.V."/>
        </authorList>
    </citation>
    <scope>NUCLEOTIDE SEQUENCE</scope>
    <source>
        <strain evidence="3">CBS 247.69</strain>
    </source>
</reference>
<keyword evidence="1" id="KW-0175">Coiled coil</keyword>
<feature type="region of interest" description="Disordered" evidence="2">
    <location>
        <begin position="571"/>
        <end position="606"/>
    </location>
</feature>
<evidence type="ECO:0000313" key="3">
    <source>
        <dbReference type="EMBL" id="KAF9468037.1"/>
    </source>
</evidence>
<feature type="compositionally biased region" description="Polar residues" evidence="2">
    <location>
        <begin position="709"/>
        <end position="726"/>
    </location>
</feature>
<dbReference type="EMBL" id="MU150234">
    <property type="protein sequence ID" value="KAF9468037.1"/>
    <property type="molecule type" value="Genomic_DNA"/>
</dbReference>
<feature type="region of interest" description="Disordered" evidence="2">
    <location>
        <begin position="653"/>
        <end position="765"/>
    </location>
</feature>